<organism evidence="6 7">
    <name type="scientific">Corynebacterium suicordis DSM 45110</name>
    <dbReference type="NCBI Taxonomy" id="1121369"/>
    <lineage>
        <taxon>Bacteria</taxon>
        <taxon>Bacillati</taxon>
        <taxon>Actinomycetota</taxon>
        <taxon>Actinomycetes</taxon>
        <taxon>Mycobacteriales</taxon>
        <taxon>Corynebacteriaceae</taxon>
        <taxon>Corynebacterium</taxon>
    </lineage>
</organism>
<dbReference type="NCBIfam" id="TIGR00350">
    <property type="entry name" value="lytR_cpsA_psr"/>
    <property type="match status" value="1"/>
</dbReference>
<dbReference type="InterPro" id="IPR027381">
    <property type="entry name" value="LytR/CpsA/Psr_C"/>
</dbReference>
<feature type="transmembrane region" description="Helical" evidence="3">
    <location>
        <begin position="39"/>
        <end position="61"/>
    </location>
</feature>
<sequence>MASNPEETEQRNSRSRHSRHIQASPVPVRRPRQMGNRPLKASLAVLSSAFLLATGVGYATIGNLNNQLAQASGLNLGSQPDGATDILLVGVDSRTDAQGKKLSQEEIDMLRAGEEEATNTDTMILIRVPNDGSSATAVSLPRDTYVETQDMGNMKLNGVYGTAKFEKTQAMEKSGATDAEAIDKASTEAGRKALIDTVGDLTGINVDHYAEVGLLGFVLLTDAVGGVDVCLNNAVDEPLSGAKFPKGYQTLDGPDALSFVRQRHDLPRGDLDRITRQQAYMASLANHILSSETLTNPSSLNSINDAVKRSVVLDEGWDIMGMATQMQSLAGGNVTFQTIPVTSIDGTGDYGESIVTVDSAQVHKFFADLAVKDEPAPEEKPEEAVDPNAPIESFNAKAYTVNVLNAGEVPGLAANLGSLVEGYGYKQGDVGNASESGISESQVNAKDKNDPAARALARQLGGLQVVEDPTLDEKEISVTLSGTYSGPGAYGVDVPLQDPNSPNVGTLTEGIRDLDGDGYEDSTDENSSDSGESSTPTTDSNGVVGQEGVTPDKPQLTQPLDAGSNAPMCVN</sequence>
<keyword evidence="3" id="KW-0472">Membrane</keyword>
<evidence type="ECO:0000259" key="5">
    <source>
        <dbReference type="Pfam" id="PF13399"/>
    </source>
</evidence>
<keyword evidence="3" id="KW-1133">Transmembrane helix</keyword>
<evidence type="ECO:0000313" key="6">
    <source>
        <dbReference type="EMBL" id="MBF4553019.1"/>
    </source>
</evidence>
<accession>A0ABR9ZIJ2</accession>
<feature type="domain" description="LytR/CpsA/Psr regulator C-terminal" evidence="5">
    <location>
        <begin position="399"/>
        <end position="483"/>
    </location>
</feature>
<dbReference type="PANTHER" id="PTHR33392:SF6">
    <property type="entry name" value="POLYISOPRENYL-TEICHOIC ACID--PEPTIDOGLYCAN TEICHOIC ACID TRANSFERASE TAGU"/>
    <property type="match status" value="1"/>
</dbReference>
<dbReference type="InterPro" id="IPR004474">
    <property type="entry name" value="LytR_CpsA_psr"/>
</dbReference>
<dbReference type="EMBL" id="JADKMY010000001">
    <property type="protein sequence ID" value="MBF4553019.1"/>
    <property type="molecule type" value="Genomic_DNA"/>
</dbReference>
<name>A0ABR9ZIJ2_9CORY</name>
<evidence type="ECO:0000313" key="7">
    <source>
        <dbReference type="Proteomes" id="UP000635902"/>
    </source>
</evidence>
<feature type="region of interest" description="Disordered" evidence="2">
    <location>
        <begin position="1"/>
        <end position="35"/>
    </location>
</feature>
<evidence type="ECO:0000256" key="1">
    <source>
        <dbReference type="ARBA" id="ARBA00006068"/>
    </source>
</evidence>
<feature type="compositionally biased region" description="Acidic residues" evidence="2">
    <location>
        <begin position="516"/>
        <end position="527"/>
    </location>
</feature>
<protein>
    <submittedName>
        <fullName evidence="6">LCP family protein</fullName>
    </submittedName>
</protein>
<dbReference type="Gene3D" id="3.30.70.2390">
    <property type="match status" value="1"/>
</dbReference>
<keyword evidence="7" id="KW-1185">Reference proteome</keyword>
<keyword evidence="3" id="KW-0812">Transmembrane</keyword>
<dbReference type="RefSeq" id="WP_194555876.1">
    <property type="nucleotide sequence ID" value="NZ_JADKMY010000001.1"/>
</dbReference>
<feature type="region of interest" description="Disordered" evidence="2">
    <location>
        <begin position="490"/>
        <end position="571"/>
    </location>
</feature>
<feature type="domain" description="Cell envelope-related transcriptional attenuator" evidence="4">
    <location>
        <begin position="119"/>
        <end position="288"/>
    </location>
</feature>
<proteinExistence type="inferred from homology"/>
<gene>
    <name evidence="6" type="ORF">IRY30_02835</name>
</gene>
<dbReference type="PANTHER" id="PTHR33392">
    <property type="entry name" value="POLYISOPRENYL-TEICHOIC ACID--PEPTIDOGLYCAN TEICHOIC ACID TRANSFERASE TAGU"/>
    <property type="match status" value="1"/>
</dbReference>
<dbReference type="InterPro" id="IPR050922">
    <property type="entry name" value="LytR/CpsA/Psr_CW_biosynth"/>
</dbReference>
<dbReference type="Pfam" id="PF13399">
    <property type="entry name" value="LytR_C"/>
    <property type="match status" value="1"/>
</dbReference>
<comment type="caution">
    <text evidence="6">The sequence shown here is derived from an EMBL/GenBank/DDBJ whole genome shotgun (WGS) entry which is preliminary data.</text>
</comment>
<reference evidence="6 7" key="1">
    <citation type="submission" date="2020-10" db="EMBL/GenBank/DDBJ databases">
        <title>Novel species in genus Corynebacterium.</title>
        <authorList>
            <person name="Zhang G."/>
        </authorList>
    </citation>
    <scope>NUCLEOTIDE SEQUENCE [LARGE SCALE GENOMIC DNA]</scope>
    <source>
        <strain evidence="6 7">DSM 45110</strain>
    </source>
</reference>
<comment type="similarity">
    <text evidence="1">Belongs to the LytR/CpsA/Psr (LCP) family.</text>
</comment>
<evidence type="ECO:0000256" key="2">
    <source>
        <dbReference type="SAM" id="MobiDB-lite"/>
    </source>
</evidence>
<feature type="compositionally biased region" description="Polar residues" evidence="2">
    <location>
        <begin position="528"/>
        <end position="543"/>
    </location>
</feature>
<dbReference type="Pfam" id="PF03816">
    <property type="entry name" value="LytR_cpsA_psr"/>
    <property type="match status" value="1"/>
</dbReference>
<evidence type="ECO:0000259" key="4">
    <source>
        <dbReference type="Pfam" id="PF03816"/>
    </source>
</evidence>
<dbReference type="Proteomes" id="UP000635902">
    <property type="component" value="Unassembled WGS sequence"/>
</dbReference>
<dbReference type="Gene3D" id="3.40.630.190">
    <property type="entry name" value="LCP protein"/>
    <property type="match status" value="1"/>
</dbReference>
<evidence type="ECO:0000256" key="3">
    <source>
        <dbReference type="SAM" id="Phobius"/>
    </source>
</evidence>